<dbReference type="GO" id="GO:0004791">
    <property type="term" value="F:thioredoxin-disulfide reductase (NADPH) activity"/>
    <property type="evidence" value="ECO:0007669"/>
    <property type="project" value="UniProtKB-EC"/>
</dbReference>
<dbReference type="Proteomes" id="UP000599074">
    <property type="component" value="Unassembled WGS sequence"/>
</dbReference>
<dbReference type="PANTHER" id="PTHR48105">
    <property type="entry name" value="THIOREDOXIN REDUCTASE 1-RELATED-RELATED"/>
    <property type="match status" value="1"/>
</dbReference>
<dbReference type="AlphaFoldDB" id="A0A8J3TDT7"/>
<comment type="caution">
    <text evidence="5">The sequence shown here is derived from an EMBL/GenBank/DDBJ whole genome shotgun (WGS) entry which is preliminary data.</text>
</comment>
<dbReference type="InterPro" id="IPR036188">
    <property type="entry name" value="FAD/NAD-bd_sf"/>
</dbReference>
<dbReference type="PROSITE" id="PS50042">
    <property type="entry name" value="CNMP_BINDING_3"/>
    <property type="match status" value="1"/>
</dbReference>
<dbReference type="InterPro" id="IPR014710">
    <property type="entry name" value="RmlC-like_jellyroll"/>
</dbReference>
<dbReference type="Gene3D" id="3.50.50.60">
    <property type="entry name" value="FAD/NAD(P)-binding domain"/>
    <property type="match status" value="2"/>
</dbReference>
<comment type="catalytic activity">
    <reaction evidence="3">
        <text>[thioredoxin]-dithiol + NADP(+) = [thioredoxin]-disulfide + NADPH + H(+)</text>
        <dbReference type="Rhea" id="RHEA:20345"/>
        <dbReference type="Rhea" id="RHEA-COMP:10698"/>
        <dbReference type="Rhea" id="RHEA-COMP:10700"/>
        <dbReference type="ChEBI" id="CHEBI:15378"/>
        <dbReference type="ChEBI" id="CHEBI:29950"/>
        <dbReference type="ChEBI" id="CHEBI:50058"/>
        <dbReference type="ChEBI" id="CHEBI:57783"/>
        <dbReference type="ChEBI" id="CHEBI:58349"/>
        <dbReference type="EC" id="1.8.1.9"/>
    </reaction>
</comment>
<dbReference type="CDD" id="cd00038">
    <property type="entry name" value="CAP_ED"/>
    <property type="match status" value="1"/>
</dbReference>
<dbReference type="SUPFAM" id="SSF51206">
    <property type="entry name" value="cAMP-binding domain-like"/>
    <property type="match status" value="1"/>
</dbReference>
<proteinExistence type="predicted"/>
<dbReference type="SMART" id="SM00100">
    <property type="entry name" value="cNMP"/>
    <property type="match status" value="1"/>
</dbReference>
<feature type="domain" description="Cyclic nucleotide-binding" evidence="4">
    <location>
        <begin position="15"/>
        <end position="135"/>
    </location>
</feature>
<dbReference type="SUPFAM" id="SSF51905">
    <property type="entry name" value="FAD/NAD(P)-binding domain"/>
    <property type="match status" value="1"/>
</dbReference>
<dbReference type="PROSITE" id="PS00888">
    <property type="entry name" value="CNMP_BINDING_1"/>
    <property type="match status" value="1"/>
</dbReference>
<dbReference type="Gene3D" id="3.40.30.10">
    <property type="entry name" value="Glutaredoxin"/>
    <property type="match status" value="1"/>
</dbReference>
<gene>
    <name evidence="5" type="primary">trxB_3</name>
    <name evidence="5" type="ORF">Pme01_25760</name>
</gene>
<evidence type="ECO:0000256" key="2">
    <source>
        <dbReference type="ARBA" id="ARBA00023002"/>
    </source>
</evidence>
<keyword evidence="2" id="KW-0560">Oxidoreductase</keyword>
<organism evidence="5 6">
    <name type="scientific">Planosporangium mesophilum</name>
    <dbReference type="NCBI Taxonomy" id="689768"/>
    <lineage>
        <taxon>Bacteria</taxon>
        <taxon>Bacillati</taxon>
        <taxon>Actinomycetota</taxon>
        <taxon>Actinomycetes</taxon>
        <taxon>Micromonosporales</taxon>
        <taxon>Micromonosporaceae</taxon>
        <taxon>Planosporangium</taxon>
    </lineage>
</organism>
<dbReference type="PRINTS" id="PR00469">
    <property type="entry name" value="PNDRDTASEII"/>
</dbReference>
<accession>A0A8J3TDT7</accession>
<name>A0A8J3TDT7_9ACTN</name>
<protein>
    <submittedName>
        <fullName evidence="5">Thioredoxin reductase</fullName>
    </submittedName>
</protein>
<dbReference type="PRINTS" id="PR00368">
    <property type="entry name" value="FADPNR"/>
</dbReference>
<dbReference type="InterPro" id="IPR050097">
    <property type="entry name" value="Ferredoxin-NADP_redctase_2"/>
</dbReference>
<dbReference type="InterPro" id="IPR018488">
    <property type="entry name" value="cNMP-bd_CS"/>
</dbReference>
<dbReference type="Pfam" id="PF07992">
    <property type="entry name" value="Pyr_redox_2"/>
    <property type="match status" value="1"/>
</dbReference>
<keyword evidence="6" id="KW-1185">Reference proteome</keyword>
<dbReference type="EMBL" id="BOON01000024">
    <property type="protein sequence ID" value="GII22979.1"/>
    <property type="molecule type" value="Genomic_DNA"/>
</dbReference>
<evidence type="ECO:0000313" key="6">
    <source>
        <dbReference type="Proteomes" id="UP000599074"/>
    </source>
</evidence>
<evidence type="ECO:0000256" key="1">
    <source>
        <dbReference type="ARBA" id="ARBA00022630"/>
    </source>
</evidence>
<sequence length="557" mass="60009">MQMNGLVETPDRYGAYPRLSEGQIETLEARGQRRSTDVGTVLIREGEEGYDFFVVLAGKVANYEAYRTPDERLISVHGPGRFLGELSLFTGQAAFFTSVVAEPGELLDVPADALRELVAQDPALGDLILRAYLIRRSILIGLGVGIRIIGSRYSQDTRRLREFAARNRLPYRWIDLELDKPAEDLLRQLGVRPEETPVVICPGGQVLRNPSNAELARVVGLPAPHLAEATCDLAIVGAGPAGLAAAVYGASEGLVTVALDAIAAGGQAGTSSKIENYLGFPTGISGGELAERAVLQAEKFGASFNVPAEARSLQTREDGHVIGFTDGSELRTRTVLIATGAHYRKLPVPRLEEFEKTSVYYAATTAEALMCRNDPVAIVGAGNSAGQATLFLSKYADHVRLIVRGADLSQDMSRYLVDRVVRLPNVEIMLHTEVRELLGKDSLEALLVEDNQTGQRQLVDARALFVFIGAEPCTGWLSGTVALDHNGFVLTGRDAEEAGAQRAFFLETSQPGVFAAGDVRHGSIKRVASAVGEGSMAVRLVWEYLHTTGRTVVSAAR</sequence>
<dbReference type="InterPro" id="IPR000595">
    <property type="entry name" value="cNMP-bd_dom"/>
</dbReference>
<dbReference type="InterPro" id="IPR018490">
    <property type="entry name" value="cNMP-bd_dom_sf"/>
</dbReference>
<dbReference type="InterPro" id="IPR023753">
    <property type="entry name" value="FAD/NAD-binding_dom"/>
</dbReference>
<evidence type="ECO:0000313" key="5">
    <source>
        <dbReference type="EMBL" id="GII22979.1"/>
    </source>
</evidence>
<evidence type="ECO:0000259" key="4">
    <source>
        <dbReference type="PROSITE" id="PS50042"/>
    </source>
</evidence>
<dbReference type="Gene3D" id="2.60.120.10">
    <property type="entry name" value="Jelly Rolls"/>
    <property type="match status" value="1"/>
</dbReference>
<keyword evidence="1" id="KW-0285">Flavoprotein</keyword>
<reference evidence="5" key="1">
    <citation type="submission" date="2021-01" db="EMBL/GenBank/DDBJ databases">
        <title>Whole genome shotgun sequence of Planosporangium mesophilum NBRC 109066.</title>
        <authorList>
            <person name="Komaki H."/>
            <person name="Tamura T."/>
        </authorList>
    </citation>
    <scope>NUCLEOTIDE SEQUENCE</scope>
    <source>
        <strain evidence="5">NBRC 109066</strain>
    </source>
</reference>
<dbReference type="Pfam" id="PF00027">
    <property type="entry name" value="cNMP_binding"/>
    <property type="match status" value="1"/>
</dbReference>
<evidence type="ECO:0000256" key="3">
    <source>
        <dbReference type="ARBA" id="ARBA00048132"/>
    </source>
</evidence>